<accession>A0A4P9VJH7</accession>
<feature type="transmembrane region" description="Helical" evidence="3">
    <location>
        <begin position="5155"/>
        <end position="5177"/>
    </location>
</feature>
<sequence length="5920" mass="657676">MVALVSGSNLGLFNHLVLGNGAGSKVGQGNNQVFLNAATGNLILQQHSNELSALGLDTQLTQTYNSQGQHNDARSQSWLLNQHRYFTDLPEKATVGSKLRRANGDGSFSEYHFDSEKQAYISTDGSGAHDQIRFDEAKKLWIWQEGTSGVVEHYNSDGQLVSRNDRDGHLLNFSYENNLLSRITDASGQQTTLSYIQVSGKTLLSQIATSYVNDQGKTQETINQRFEYDLQGRLSAVIIDLTPEDNTIADGNIFRTDYQYDGNSLRIKQIEQSDGVIQQFTYKKMGEQYRIVRIEDGKGVGFTLDYNTTQRLTTVRNDKGETSFYRFDEQDRLTSITQPAVNHQRPVLSYTYDDAGNITSVTDAKNQVTQRQYDDAGNLLTEIIGNQVNYFRYNENNQIIAKANYTLAKPGTIDDIGHLADLPENAAITRMVYDQQSHLRYTISAEGRIQAWDYNAQGLMVEHRVYSNVQFSLADYTAEKNISLSAIDTFLNAQPQAQYQRTTNDYDARGMVARITQWTGNQAQQKTHYIYSAFGQLLKTINDKGVVEQFTYDGLGRVLSKEKAGQRLSTVQYNDAQQAIVTTTANGVSTTQVFDSAGRLLTESTVATDETVTGKQRLFYDEAGRLVAKEAADGARSYLFYNEAGRKAGTIDETGKVTRFSYDANGLLIATREYSTRVDTSALVAQQGEVNLKLMKLTAWLPAESAADRSSYAIYDAQGREQYTIDAEGFVTETIYNAQGKQVAKHRYEQPLSSEQLINAANYSASDINRLIGGYSYVLMDNTTWTTDRQPDQPYAYTSSALLQHRELHAYEDVLKLSGERVNRNPVQPYPVQTGYDYTLRSVQKAGAQTLQLVGARTSEQPMVKVEGQAQPTASPAISLALTREGALAKLTLLSTEFSANKSNAADYWQGDQRFIKPTDRGFEITQPGRKNTASAVKSNSSSRYLTAKGYHFKTDVTLSDTTGLFSLAIKADNRKQHMLRLISGNTVALIGLGAGGVERQLNKEPYTKGETYTIEFEVNADSSTVYFYPKGKTRAEGFSQRLENHGFKSVNVELIVGKSRTNNDQRVDLTHFQEKGQLALDNYQLRYRVAGTENFTPVSLNEEQEFAWNDWPDGQAYELELTDKETGKVYLAQTTGTAETLQFKPEQDNTAPSTSGVFINNMVPKGQWAHYQQITTKVFNAEGQLVGEGTISPADFAEYQGQIKIGDQLLSAGQYQLEIIFTDNTGKQLAPLSMGYQVGNTHTPLQQSLQWASPKQAGELDVLRVRKVGSNDWQTLTITQDAQGKNKADLTPLTPGQYEYQINYLNDQGQISYQLTGSIDTNRSSDTTHSGITNVEAEAENITYQQVHNKYDVLQGVISTEEQQNLEKIDCNTYRKDGRHPLAENTITIDDWVNFKGDVTLLPHHVNNRPLLKNGEAYRVEINLHYKDGSVVTKAPIEFEFGDDFYTVNQTLRWPVVETHIPFTERHEFRYRVNGSKDEFISVPVVREGDEFVVQLTGLIPSEGYEYRIKHLDDQLAHAGGGEYDVELWGLFSAKLGQSTKDISIQYDRVISEQDDSGALTGVISAEEAKLIDSVDVSVRQEQADGSEETLSRAETYISSYKNYQGEVNLGMPGGLKPGKYTIVVQKSYRNGEVKHERFDYEVGAQPQLNKTHRLRIPVANLPVDINQPNVQLSYRLKQLGEAFTAIDVNSIRSADGQYLELNLDQSRESAYDFDLKIVSDQGEFQGRASVILDANTDGNYLLKFGDKLGNDIAGRFTHRLYSQDGLLVGELDAEGFLVEHRYDAAGQKISTTRYANATGYPSKQQLFLDINTLRPEVSVNDQTTHFIYDDLGQHVATVDAEGYLTETVYDSLGQVAQIIGYRQRINYQQQTLTELRVLATGSEPNRVEHHEYDDRGRLIKQTAANGLVTHNEYDVMGNLITVTQGQASDHSQVRYQTKRYDQLGRVTAELTATGAKQLAAATTDAEREIIWQKQATLFSYNERGWLISKTYPEVNALENGQNKSHLQHLTQWFFYNKGGQLRFSISSQGAVNELRYNTLGEKIASIDYATALPVNNGLTGGLASTELREKIKGIVNPEQDQVTHFEYNKRGLLAKSTTASGSVSQYQYNSFGEVSRLAKSIQAANNQFQIASFEYDLRGLAITKTLSVEGLTQSGLRQTETITYDAFQRKTKVQQGEFIRQQFSYNRLNQLVSELNAAGDTTQVAYDAFGRKVSITDRQGNTTTYHYDDQQHQLKVVSATGEQLITQYDQFGEKAALIDAVGTRTEYHYDEAGRVQQVTQHSADGELLKTVEQHEYNTLGWKQKAVAANGLVTTYQYDVAGKLLRQTVDPEGKAQVTSHEVDVRGRVIKTTTPNGVQTLTAYDAEGRVRQITRQAGEQQRITRYRYDEQGNKVAEQTYSASVVNGQQRGLKLWRETHYHYDGLGRLQAKIVDPSGLAQTTRYQYDEQNNLIAETNSLGQTTYHAYNTDNQRIYSVDAEGGVTLVKYTKTGQVWLTEQLAKPINTEGLELALKQAREPRVVIEQRITDRSSPQQTEHNHRSYTLYDADGRKAMTIDNLGGVTEFVYNSRGALAQTVRYTQRLSDIQQLAETQDLAAAKAQVRAATTDDKPAYTQTTLFDQLGQARFIVDANGSLTEKQYNISGQVVRELKYDLAAVEALKLDKVNLLELSDQQLEAKLQAWLAESEKTESGETVEHKLNYQQTDYTYNQLGQTCFTIDAAGYINRLSYDQAGQVVASYRYQQPLSSELRQGGRLGQPLAVAQLTEYVAEHNATVEAKQYVYDAAGRKQFEIDSMGYVTAFSYDALDQLLSTTRYTQPISFDPSPTEASVNQAIQKLHGVSTRQHYDALGRTLLEIDALGHVTAHEYDALGQLRRTVRYAQALDEGLRNGSTAEIAARLSGLSHAQDQATVYRYDAAGHKTALITGAASAVTLGLSEDQLQAGLASGQLRAEFYEYDALGQRTVLRQATAESDFRTLFYYDSKGQLTRELKQVNAEQGYLTVFDYDAFGNKIFENRYSGLLPMALGANQSRSLVYADRIVRFRYDALNRLVAETVPSADGNGHETQYQYDAFGNLTLKTEAAGMQAERRTAYRYDERNQKIAEITALGTEAAAETQYRYDALGRVSAIVDARGVALVQDDSDWALAERARLGIVNTVTTADGQTRPGGAKRAHELTEEDIATLQAAYTSEQTFDAAGRKIAERDPLGHETHTVYDAFGNIIKATDPRGQVGYFFYDANNRLRLQIDPKGYATETRYDAFGQVVSTYQYQQALDLSGGAITEQSDLTALISQLQAPVSGGSGSGSDKVIIQQHTLNAFGQILSTTQAGVTTTFSYDAQGNKVSATDGNGHTTHYAYDAQGRLIEETSPEVRVVTDVEQGVVSTQVVVTRHQYDQLGNKTQTIVGANSDQPRVTEFRYNAQGQLIQQRQSAHVVEGQPRPQVASINRQYDAVGNLIRETDANGQVTTLYYNARNQLIAQVDGDGVLKTFGYDAAGNRLSERTYDQRLATQTLMLHTPPEGQGEYRETHFEYDANNRELARYSREVLMHDIDQGYFYGRVGQTQVYDANGNVIKTTDSRGHSTYTFYDAKGQAILLVDASGYATQRQYDAAGHIVEELKYAQALPDSARNNLSIDSDPHALLAALDASHADNRITRNQYDALGRLVLTRQVGVSHQVKGTDATGNTVWQTQQGDALTEMFYDANGNNVAIIRRNSGNQAERIDLQYDALNRKVLEQGAEYTTAHGNTVRQTTSTYYTAQGDTALSVKEAADGQQTAFNLGAQDLITRQVYDNAGHMIKQIDANGAVTELFYDAKGQVVRKRQHLQQADGSQQAVEVRFGYDSQGREIWRDEGVGATQRTHYNSHGEISGKGINDQVHEYYEYNAAGQLFKTNKKNGAPQVFVYDANGNASLEIQSMTIDLKEVTLNQLRLLDAKQLHITLSRYDARNQLIDVVQPEMTFLTKESSSSAGTEVIDATPYTFGEAEMIGGEKFDFNFNLWARAAGMHWPRCYFEQRGVQFKWSDIGEYDGDLLFEWDSGYRWDTKGSFVVNASKGEHYIPLRGRSNTTSVSYLKNMGFKYHVKISKKNEAGDWVPLTEQTGRYRWSGFAPRWEHDTLARWEKNHVAMPKLLTLKEQPRQATRLRMYYRPAQEPGYTSRAYDEANYQPGKYSHSVEGARMNREGDWALDLTNAPGLSANQAYEYYYEALTPEGTVINRGEGIFRTTQNAKHGETFDLRFGLQQQAATAAANGEVAKPSQQTLNDLQLRWANLGGYQGKLKFDWNAGFGEAKGSEIVDASAGQINLQPNVSLENAEGRTFTYTVNVYKQNAQGQWELLDWLQGDYSFAAERGDSGEFSAKAHHQLSSFHALDQGSVTHRNTGRPAYTKASLDYVIGDGLETSHSIHRMQRFNAFGEVIEEVDGLGNSTTFRYNQLGQMVTKQAPETEATDEQGQVHKVRPTTHYGYDLLGQQITTTDANGNINEQQWAAGQIVAERHADGGQVQMGFDAFGRKVSQTNELGEVTQYHYDRAGNVTRVERAGGNTDQYTYDAAGQRLTHTNALGHTERYQYDSKGRIIAHHSYGNMVTQYSYRYEASIGGIGGWVVTKTDGNKHTLVDHRDAFDRIHYHKDLGDRTFTYGYNASGKLAWQKGDTVLKNTSKVDQEIYYGYYNNGYIKNIDDVGANNYAEFKYDKNGNLIFEAYSNKDAKDGYKNVYTQHSTVEYDSLNRIKKIVDAKYTIAYQYDAMGNRRRVHSRYQQVNGDWHNQDFWYTYDAMNRFTTTMGALKDGQITPGDHGYRISYNLAGQRVTATNKQHTERYHYDGNGKLTETYIDDKLRAKRINDAVGNTTTYLEYDQESNVYRQVNKVYDQDNRATRETTSIAKGKAQNKGSTYQFDGAGNLSSTETFGEDVNVRTNYTYERWDDYKQKTIKNEGLTNEEFDFPWRPGMSILHYDVNGHVNMAEDKYNARILRYVNNHKGQILTRTEEGHDRNDDHKAYLRTHHFYYVNGIGIGDVGDDGPTYTDYATQLAYNQGLMRKPDKTEPVFSADFDANFQAIGENYPAQSPGGYTVQQGDTLQTIALALWGDSSLWFMLADANGLQPQQLKDLKPGTFLTVPNKVTNIHNNSSTFRPYNAGVAIGDVSPTLPDMPPPPIKPAGGGCGGAAVIIAVVAIAATIFTGGAALMAMTGATNMVGVATALTKMTLASALGTVFVGGAAGAIAGNIAGQGAAIALGKQKSFHFSQTAKEGLRGGISAVVTFGIDQGLSRAAQSGAQWAATTRDFLSSSDAARATVSNVANQAIGTATGLQKKFDWKGVAVAAAGSSVRGYASDALSIDANDSFGRYASALTEGVVREGIASKIYGRRFDFKNTAQSALTNELGSHIAGYETYDQVSGRLARQQYLARQVSKPTPSTQAAQQETAIRENHSSVAKSSGGVKSERVQSKLEVTEKSKAVETSRKQPQIATSKNDSSTVMTKTAGGSKVDPWFALNSGIELDSDAFAEAMWSEYTGQKVAELFNKSEEAYGPYQLDQSEIDSGRQRMAEKNSPWHKLGMTKIGYLNHSAKVAAKDHQRAWDNYSYQSADPVMKKLVDINREYDGVITDLMGYALGGAGVYALFRGAVAFGYWAIANPVSATYVGTEGAGVVVGLAGGDVPSLLPMPPGSSLGKIGSSVTGSAEGQLIHRIAEVGDTPYAKALSGDYSLNTANVKLQASLVPDMLGDLSSASNYTNLVSKFKGTSTEEIQGFYSQMENLDINYKNLVNSAIKKYGMTSDEAHAVFGYTTKLFYRDLNHTLANGRTNEALELASLIKSGLNKMPSAGNKQYRGIRLEGDAAISAFDSQFKLGNTIESSFWSTAPNASDAYVGTRNLLIETSSARDISELAFGVNFHQKVGKPVYSSETIIPPGIKFKVMGVDQNGRIILRELQ</sequence>
<dbReference type="InterPro" id="IPR050708">
    <property type="entry name" value="T6SS_VgrG/RHS"/>
</dbReference>
<dbReference type="InterPro" id="IPR031325">
    <property type="entry name" value="RHS_repeat"/>
</dbReference>
<dbReference type="Gene3D" id="3.90.176.10">
    <property type="entry name" value="Toxin ADP-ribosyltransferase, Chain A, domain 1"/>
    <property type="match status" value="1"/>
</dbReference>
<organism evidence="5 6">
    <name type="scientific">Zooshikella ganghwensis</name>
    <dbReference type="NCBI Taxonomy" id="202772"/>
    <lineage>
        <taxon>Bacteria</taxon>
        <taxon>Pseudomonadati</taxon>
        <taxon>Pseudomonadota</taxon>
        <taxon>Gammaproteobacteria</taxon>
        <taxon>Oceanospirillales</taxon>
        <taxon>Zooshikellaceae</taxon>
        <taxon>Zooshikella</taxon>
    </lineage>
</organism>
<dbReference type="SUPFAM" id="SSF56399">
    <property type="entry name" value="ADP-ribosylation"/>
    <property type="match status" value="1"/>
</dbReference>
<dbReference type="Proteomes" id="UP000257039">
    <property type="component" value="Unassembled WGS sequence"/>
</dbReference>
<feature type="compositionally biased region" description="Low complexity" evidence="2">
    <location>
        <begin position="5422"/>
        <end position="5431"/>
    </location>
</feature>
<keyword evidence="1" id="KW-0677">Repeat</keyword>
<dbReference type="NCBIfam" id="TIGR01643">
    <property type="entry name" value="YD_repeat_2x"/>
    <property type="match status" value="16"/>
</dbReference>
<feature type="region of interest" description="Disordered" evidence="2">
    <location>
        <begin position="5399"/>
        <end position="5472"/>
    </location>
</feature>
<keyword evidence="3" id="KW-1133">Transmembrane helix</keyword>
<dbReference type="InterPro" id="IPR036779">
    <property type="entry name" value="LysM_dom_sf"/>
</dbReference>
<feature type="domain" description="LysM" evidence="4">
    <location>
        <begin position="5060"/>
        <end position="5109"/>
    </location>
</feature>
<dbReference type="Gene3D" id="3.10.350.10">
    <property type="entry name" value="LysM domain"/>
    <property type="match status" value="1"/>
</dbReference>
<dbReference type="InterPro" id="IPR056823">
    <property type="entry name" value="TEN-like_YD-shell"/>
</dbReference>
<feature type="transmembrane region" description="Helical" evidence="3">
    <location>
        <begin position="5198"/>
        <end position="5219"/>
    </location>
</feature>
<dbReference type="InterPro" id="IPR018392">
    <property type="entry name" value="LysM"/>
</dbReference>
<keyword evidence="3" id="KW-0472">Membrane</keyword>
<dbReference type="Pfam" id="PF05593">
    <property type="entry name" value="RHS_repeat"/>
    <property type="match status" value="10"/>
</dbReference>
<evidence type="ECO:0000313" key="6">
    <source>
        <dbReference type="Proteomes" id="UP000257039"/>
    </source>
</evidence>
<dbReference type="CDD" id="cd00118">
    <property type="entry name" value="LysM"/>
    <property type="match status" value="1"/>
</dbReference>
<dbReference type="InterPro" id="IPR006530">
    <property type="entry name" value="YD"/>
</dbReference>
<dbReference type="PANTHER" id="PTHR32305">
    <property type="match status" value="1"/>
</dbReference>
<feature type="compositionally biased region" description="Polar residues" evidence="2">
    <location>
        <begin position="5454"/>
        <end position="5470"/>
    </location>
</feature>
<dbReference type="PROSITE" id="PS51782">
    <property type="entry name" value="LYSM"/>
    <property type="match status" value="1"/>
</dbReference>
<dbReference type="EMBL" id="NDXW01000001">
    <property type="protein sequence ID" value="RDH42659.1"/>
    <property type="molecule type" value="Genomic_DNA"/>
</dbReference>
<evidence type="ECO:0000256" key="1">
    <source>
        <dbReference type="ARBA" id="ARBA00022737"/>
    </source>
</evidence>
<evidence type="ECO:0000256" key="3">
    <source>
        <dbReference type="SAM" id="Phobius"/>
    </source>
</evidence>
<dbReference type="RefSeq" id="WP_094786130.1">
    <property type="nucleotide sequence ID" value="NZ_NDXW01000001.1"/>
</dbReference>
<proteinExistence type="predicted"/>
<comment type="caution">
    <text evidence="5">The sequence shown here is derived from an EMBL/GenBank/DDBJ whole genome shotgun (WGS) entry which is preliminary data.</text>
</comment>
<keyword evidence="3" id="KW-0812">Transmembrane</keyword>
<keyword evidence="6" id="KW-1185">Reference proteome</keyword>
<dbReference type="Gene3D" id="2.180.10.10">
    <property type="entry name" value="RHS repeat-associated core"/>
    <property type="match status" value="11"/>
</dbReference>
<feature type="compositionally biased region" description="Polar residues" evidence="2">
    <location>
        <begin position="5402"/>
        <end position="5415"/>
    </location>
</feature>
<gene>
    <name evidence="5" type="ORF">B9G39_03925</name>
</gene>
<evidence type="ECO:0000313" key="5">
    <source>
        <dbReference type="EMBL" id="RDH42659.1"/>
    </source>
</evidence>
<protein>
    <recommendedName>
        <fullName evidence="4">LysM domain-containing protein</fullName>
    </recommendedName>
</protein>
<dbReference type="PANTHER" id="PTHR32305:SF15">
    <property type="entry name" value="PROTEIN RHSA-RELATED"/>
    <property type="match status" value="1"/>
</dbReference>
<dbReference type="PROSITE" id="PS51996">
    <property type="entry name" value="TR_MART"/>
    <property type="match status" value="1"/>
</dbReference>
<reference evidence="5 6" key="1">
    <citation type="submission" date="2017-04" db="EMBL/GenBank/DDBJ databases">
        <title>Draft genome sequence of Zooshikella ganghwensis VG4 isolated from Red Sea sediments.</title>
        <authorList>
            <person name="Rehman Z."/>
            <person name="Alam I."/>
            <person name="Kamau A."/>
            <person name="Bajic V."/>
            <person name="Leiknes T."/>
        </authorList>
    </citation>
    <scope>NUCLEOTIDE SEQUENCE [LARGE SCALE GENOMIC DNA]</scope>
    <source>
        <strain evidence="5 6">VG4</strain>
    </source>
</reference>
<dbReference type="Pfam" id="PF25023">
    <property type="entry name" value="TEN_YD-shell"/>
    <property type="match status" value="1"/>
</dbReference>
<evidence type="ECO:0000256" key="2">
    <source>
        <dbReference type="SAM" id="MobiDB-lite"/>
    </source>
</evidence>
<name>A0A4P9VJH7_9GAMM</name>
<evidence type="ECO:0000259" key="4">
    <source>
        <dbReference type="PROSITE" id="PS51782"/>
    </source>
</evidence>
<feature type="compositionally biased region" description="Basic and acidic residues" evidence="2">
    <location>
        <begin position="5432"/>
        <end position="5453"/>
    </location>
</feature>